<dbReference type="PANTHER" id="PTHR33490">
    <property type="entry name" value="BLR5614 PROTEIN-RELATED"/>
    <property type="match status" value="1"/>
</dbReference>
<evidence type="ECO:0000313" key="3">
    <source>
        <dbReference type="EMBL" id="QDV32665.1"/>
    </source>
</evidence>
<sequence length="332" mass="37074">MLLRIQHETRFTYTAPVTETVFEVRMAPQSDEDQTALRYRLQTTPQAPVTAFHDGFGNRVDLFNIAKPYHELIIRSTSFVRTHRRQASPRLLEVSWPPSGPYDVDAAEFLLPSPLVDASPALDAFLGELPRPTGDAMSDILALVSAVRDRFKYEKRVTGARTLLSEALEGGKGVCQDFAHLFIGACRGLGIPARYVSGYVNHPGEIATHAWCQIWGGDGVGWFDVDPTAGEFASDDYVVIAFGRDYSDVPPNRGVWKGKAEEQIAVTVGVEPVDRLPFEWNEWTFPVPADGQSQYQRQGSRSSQMQRQSSRAAFPDQPRPRAELHQQQGQQQ</sequence>
<dbReference type="SMART" id="SM00460">
    <property type="entry name" value="TGc"/>
    <property type="match status" value="1"/>
</dbReference>
<dbReference type="InterPro" id="IPR002931">
    <property type="entry name" value="Transglutaminase-like"/>
</dbReference>
<feature type="domain" description="Transglutaminase-like" evidence="2">
    <location>
        <begin position="167"/>
        <end position="229"/>
    </location>
</feature>
<keyword evidence="4" id="KW-1185">Reference proteome</keyword>
<accession>A0A518GVN6</accession>
<dbReference type="Gene3D" id="3.10.620.30">
    <property type="match status" value="1"/>
</dbReference>
<dbReference type="Proteomes" id="UP000317835">
    <property type="component" value="Chromosome"/>
</dbReference>
<dbReference type="InterPro" id="IPR013589">
    <property type="entry name" value="Bac_transglu_N"/>
</dbReference>
<dbReference type="RefSeq" id="WP_145266914.1">
    <property type="nucleotide sequence ID" value="NZ_CP036426.1"/>
</dbReference>
<dbReference type="EMBL" id="CP036426">
    <property type="protein sequence ID" value="QDV32665.1"/>
    <property type="molecule type" value="Genomic_DNA"/>
</dbReference>
<name>A0A518GVN6_9BACT</name>
<dbReference type="InterPro" id="IPR038765">
    <property type="entry name" value="Papain-like_cys_pep_sf"/>
</dbReference>
<feature type="compositionally biased region" description="Low complexity" evidence="1">
    <location>
        <begin position="292"/>
        <end position="311"/>
    </location>
</feature>
<dbReference type="Pfam" id="PF08379">
    <property type="entry name" value="Bact_transglu_N"/>
    <property type="match status" value="1"/>
</dbReference>
<evidence type="ECO:0000313" key="4">
    <source>
        <dbReference type="Proteomes" id="UP000317835"/>
    </source>
</evidence>
<dbReference type="OrthoDB" id="9787782at2"/>
<organism evidence="3 4">
    <name type="scientific">Tautonia plasticadhaerens</name>
    <dbReference type="NCBI Taxonomy" id="2527974"/>
    <lineage>
        <taxon>Bacteria</taxon>
        <taxon>Pseudomonadati</taxon>
        <taxon>Planctomycetota</taxon>
        <taxon>Planctomycetia</taxon>
        <taxon>Isosphaerales</taxon>
        <taxon>Isosphaeraceae</taxon>
        <taxon>Tautonia</taxon>
    </lineage>
</organism>
<dbReference type="KEGG" id="tpla:ElP_05000"/>
<dbReference type="AlphaFoldDB" id="A0A518GVN6"/>
<dbReference type="SUPFAM" id="SSF54001">
    <property type="entry name" value="Cysteine proteinases"/>
    <property type="match status" value="1"/>
</dbReference>
<reference evidence="3 4" key="1">
    <citation type="submission" date="2019-02" db="EMBL/GenBank/DDBJ databases">
        <title>Deep-cultivation of Planctomycetes and their phenomic and genomic characterization uncovers novel biology.</title>
        <authorList>
            <person name="Wiegand S."/>
            <person name="Jogler M."/>
            <person name="Boedeker C."/>
            <person name="Pinto D."/>
            <person name="Vollmers J."/>
            <person name="Rivas-Marin E."/>
            <person name="Kohn T."/>
            <person name="Peeters S.H."/>
            <person name="Heuer A."/>
            <person name="Rast P."/>
            <person name="Oberbeckmann S."/>
            <person name="Bunk B."/>
            <person name="Jeske O."/>
            <person name="Meyerdierks A."/>
            <person name="Storesund J.E."/>
            <person name="Kallscheuer N."/>
            <person name="Luecker S."/>
            <person name="Lage O.M."/>
            <person name="Pohl T."/>
            <person name="Merkel B.J."/>
            <person name="Hornburger P."/>
            <person name="Mueller R.-W."/>
            <person name="Bruemmer F."/>
            <person name="Labrenz M."/>
            <person name="Spormann A.M."/>
            <person name="Op den Camp H."/>
            <person name="Overmann J."/>
            <person name="Amann R."/>
            <person name="Jetten M.S.M."/>
            <person name="Mascher T."/>
            <person name="Medema M.H."/>
            <person name="Devos D.P."/>
            <person name="Kaster A.-K."/>
            <person name="Ovreas L."/>
            <person name="Rohde M."/>
            <person name="Galperin M.Y."/>
            <person name="Jogler C."/>
        </authorList>
    </citation>
    <scope>NUCLEOTIDE SEQUENCE [LARGE SCALE GENOMIC DNA]</scope>
    <source>
        <strain evidence="3 4">ElP</strain>
    </source>
</reference>
<dbReference type="Pfam" id="PF01841">
    <property type="entry name" value="Transglut_core"/>
    <property type="match status" value="1"/>
</dbReference>
<feature type="region of interest" description="Disordered" evidence="1">
    <location>
        <begin position="289"/>
        <end position="332"/>
    </location>
</feature>
<gene>
    <name evidence="3" type="ORF">ElP_05000</name>
</gene>
<protein>
    <submittedName>
        <fullName evidence="3">Transglutaminase-like superfamily protein</fullName>
    </submittedName>
</protein>
<evidence type="ECO:0000256" key="1">
    <source>
        <dbReference type="SAM" id="MobiDB-lite"/>
    </source>
</evidence>
<evidence type="ECO:0000259" key="2">
    <source>
        <dbReference type="SMART" id="SM00460"/>
    </source>
</evidence>
<proteinExistence type="predicted"/>
<dbReference type="PANTHER" id="PTHR33490:SF6">
    <property type="entry name" value="SLL1049 PROTEIN"/>
    <property type="match status" value="1"/>
</dbReference>